<dbReference type="PANTHER" id="PTHR28663">
    <property type="entry name" value="COILED-COIL DOMAIN-CONTAINING PROTEIN 173"/>
    <property type="match status" value="1"/>
</dbReference>
<accession>A0ABD2A335</accession>
<evidence type="ECO:0000313" key="4">
    <source>
        <dbReference type="EMBL" id="KAL2715018.1"/>
    </source>
</evidence>
<dbReference type="Proteomes" id="UP001607302">
    <property type="component" value="Unassembled WGS sequence"/>
</dbReference>
<gene>
    <name evidence="4" type="ORF">V1478_014716</name>
</gene>
<keyword evidence="5" id="KW-1185">Reference proteome</keyword>
<sequence>MVRRKIIQPDMHSTYHLEPGQTLENTKISERKLALIASESAFQRFVDYVNQPQRLAEEREVAAAKLNAIKKATYEMSKTWDNTIENIKNRRKEELLSKSRKAEAERIQFVKDMSIKNEAKRAEVVRQARMLLLYKQPQCRRINGALLASECLRELNAQVDFQKYIKELDDQQEAEYIQSIKNDVEKYKQEEKEKAEDRAMQTEIYIDQLKKQIEENAKIKETEENEELKQGIQDQRNMNRDLQLIKECQAEEELKRKKEMRQVLQSSIEEKKRIELKNKREENLQDQAVDIYNKSRSRIKKMMKEIAKNQKQSREERANFIGEKFSSLIGRHDAEKEKENFEKAVNEIETIELEKQKERKNHKAAITAIIIEDKCQAEAAKIKEQKEEKEIKTWETLQRFKRNEYNKQVELEDLIEKRNKKINYGKNLQKHMELQREERKRLKELDDDFNEMKTAVEQINKRVLSYNQQVLDESKGVRPLYPILKAIKECNEEMGLIKPRNMIKATSPKKVKPRRNGVRRGCTKIVPENQIHYIYDL</sequence>
<comment type="caution">
    <text evidence="4">The sequence shown here is derived from an EMBL/GenBank/DDBJ whole genome shotgun (WGS) entry which is preliminary data.</text>
</comment>
<dbReference type="Pfam" id="PF13868">
    <property type="entry name" value="TPH"/>
    <property type="match status" value="1"/>
</dbReference>
<reference evidence="4 5" key="1">
    <citation type="journal article" date="2024" name="Ann. Entomol. Soc. Am.">
        <title>Genomic analyses of the southern and eastern yellowjacket wasps (Hymenoptera: Vespidae) reveal evolutionary signatures of social life.</title>
        <authorList>
            <person name="Catto M.A."/>
            <person name="Caine P.B."/>
            <person name="Orr S.E."/>
            <person name="Hunt B.G."/>
            <person name="Goodisman M.A.D."/>
        </authorList>
    </citation>
    <scope>NUCLEOTIDE SEQUENCE [LARGE SCALE GENOMIC DNA]</scope>
    <source>
        <strain evidence="4">233</strain>
        <tissue evidence="4">Head and thorax</tissue>
    </source>
</reference>
<dbReference type="PANTHER" id="PTHR28663:SF1">
    <property type="entry name" value="CILIA- AND FLAGELLA- ASSOCIATED PROTEIN 210"/>
    <property type="match status" value="1"/>
</dbReference>
<dbReference type="InterPro" id="IPR039986">
    <property type="entry name" value="CFAP210"/>
</dbReference>
<dbReference type="EMBL" id="JAUDFV010000155">
    <property type="protein sequence ID" value="KAL2715018.1"/>
    <property type="molecule type" value="Genomic_DNA"/>
</dbReference>
<feature type="domain" description="Trichohyalin-plectin-homology" evidence="3">
    <location>
        <begin position="138"/>
        <end position="473"/>
    </location>
</feature>
<evidence type="ECO:0000313" key="5">
    <source>
        <dbReference type="Proteomes" id="UP001607302"/>
    </source>
</evidence>
<dbReference type="AlphaFoldDB" id="A0ABD2A335"/>
<evidence type="ECO:0000256" key="1">
    <source>
        <dbReference type="ARBA" id="ARBA00023054"/>
    </source>
</evidence>
<proteinExistence type="predicted"/>
<feature type="coiled-coil region" evidence="2">
    <location>
        <begin position="425"/>
        <end position="462"/>
    </location>
</feature>
<keyword evidence="1 2" id="KW-0175">Coiled coil</keyword>
<evidence type="ECO:0000256" key="2">
    <source>
        <dbReference type="SAM" id="Coils"/>
    </source>
</evidence>
<dbReference type="InterPro" id="IPR043597">
    <property type="entry name" value="TPH_dom"/>
</dbReference>
<evidence type="ECO:0000259" key="3">
    <source>
        <dbReference type="Pfam" id="PF13868"/>
    </source>
</evidence>
<feature type="coiled-coil region" evidence="2">
    <location>
        <begin position="177"/>
        <end position="392"/>
    </location>
</feature>
<protein>
    <submittedName>
        <fullName evidence="4">Trichohyalin-like</fullName>
    </submittedName>
</protein>
<name>A0ABD2A335_VESSQ</name>
<organism evidence="4 5">
    <name type="scientific">Vespula squamosa</name>
    <name type="common">Southern yellow jacket</name>
    <name type="synonym">Wasp</name>
    <dbReference type="NCBI Taxonomy" id="30214"/>
    <lineage>
        <taxon>Eukaryota</taxon>
        <taxon>Metazoa</taxon>
        <taxon>Ecdysozoa</taxon>
        <taxon>Arthropoda</taxon>
        <taxon>Hexapoda</taxon>
        <taxon>Insecta</taxon>
        <taxon>Pterygota</taxon>
        <taxon>Neoptera</taxon>
        <taxon>Endopterygota</taxon>
        <taxon>Hymenoptera</taxon>
        <taxon>Apocrita</taxon>
        <taxon>Aculeata</taxon>
        <taxon>Vespoidea</taxon>
        <taxon>Vespidae</taxon>
        <taxon>Vespinae</taxon>
        <taxon>Vespula</taxon>
    </lineage>
</organism>